<evidence type="ECO:0000259" key="1">
    <source>
        <dbReference type="Pfam" id="PF03184"/>
    </source>
</evidence>
<dbReference type="Proteomes" id="UP000046395">
    <property type="component" value="Unassembled WGS sequence"/>
</dbReference>
<dbReference type="PANTHER" id="PTHR19303:SF16">
    <property type="entry name" value="JERKY PROTEIN HOMOLOG-LIKE"/>
    <property type="match status" value="1"/>
</dbReference>
<dbReference type="WBParaSite" id="TMUE_2000007211.1">
    <property type="protein sequence ID" value="TMUE_2000007211.1"/>
    <property type="gene ID" value="WBGene00299820"/>
</dbReference>
<dbReference type="Pfam" id="PF03184">
    <property type="entry name" value="DDE_1"/>
    <property type="match status" value="1"/>
</dbReference>
<dbReference type="AlphaFoldDB" id="A0A5S6QIK2"/>
<evidence type="ECO:0000313" key="3">
    <source>
        <dbReference type="WBParaSite" id="TMUE_2000007211.1"/>
    </source>
</evidence>
<reference evidence="3" key="1">
    <citation type="submission" date="2019-12" db="UniProtKB">
        <authorList>
            <consortium name="WormBaseParasite"/>
        </authorList>
    </citation>
    <scope>IDENTIFICATION</scope>
</reference>
<feature type="domain" description="DDE-1" evidence="1">
    <location>
        <begin position="10"/>
        <end position="116"/>
    </location>
</feature>
<dbReference type="GO" id="GO:0005634">
    <property type="term" value="C:nucleus"/>
    <property type="evidence" value="ECO:0007669"/>
    <property type="project" value="TreeGrafter"/>
</dbReference>
<dbReference type="GO" id="GO:0003677">
    <property type="term" value="F:DNA binding"/>
    <property type="evidence" value="ECO:0007669"/>
    <property type="project" value="TreeGrafter"/>
</dbReference>
<keyword evidence="2" id="KW-1185">Reference proteome</keyword>
<organism evidence="2 3">
    <name type="scientific">Trichuris muris</name>
    <name type="common">Mouse whipworm</name>
    <dbReference type="NCBI Taxonomy" id="70415"/>
    <lineage>
        <taxon>Eukaryota</taxon>
        <taxon>Metazoa</taxon>
        <taxon>Ecdysozoa</taxon>
        <taxon>Nematoda</taxon>
        <taxon>Enoplea</taxon>
        <taxon>Dorylaimia</taxon>
        <taxon>Trichinellida</taxon>
        <taxon>Trichuridae</taxon>
        <taxon>Trichuris</taxon>
    </lineage>
</organism>
<dbReference type="InterPro" id="IPR050863">
    <property type="entry name" value="CenT-Element_Derived"/>
</dbReference>
<evidence type="ECO:0000313" key="2">
    <source>
        <dbReference type="Proteomes" id="UP000046395"/>
    </source>
</evidence>
<accession>A0A5S6QIK2</accession>
<sequence length="264" mass="30032">MKRYQEAIGKTGKILLLIDNAPAHPVIDLLNSVDELVTVKFFPPNVASLIQPMDQGVIRSFKGLYRKNLLRELLMNDDNTPESVTAFYKRISLRDCCYLAAASWESVKQTTLRNSWNKVLGGSESGEDGSRDCGVEMEEIARTLRIISICGECEGSEVERWLGCYSEDQGFQMMNDEEIVEFVSNKTDTEEDEEVQGEEKAGPLTIPSNNAALQHLEEAMRWYEAQEECDRHSLICLKSIRDLAAQKRKIIQKQTRITEFLEKD</sequence>
<name>A0A5S6QIK2_TRIMR</name>
<proteinExistence type="predicted"/>
<dbReference type="InterPro" id="IPR004875">
    <property type="entry name" value="DDE_SF_endonuclease_dom"/>
</dbReference>
<dbReference type="PANTHER" id="PTHR19303">
    <property type="entry name" value="TRANSPOSON"/>
    <property type="match status" value="1"/>
</dbReference>
<protein>
    <submittedName>
        <fullName evidence="3">DDE-1 domain-containing protein</fullName>
    </submittedName>
</protein>